<dbReference type="RefSeq" id="WP_216687489.1">
    <property type="nucleotide sequence ID" value="NZ_CAUPKR010000011.1"/>
</dbReference>
<keyword evidence="6 8" id="KW-0472">Membrane</keyword>
<feature type="compositionally biased region" description="Basic and acidic residues" evidence="7">
    <location>
        <begin position="1"/>
        <end position="12"/>
    </location>
</feature>
<evidence type="ECO:0000256" key="7">
    <source>
        <dbReference type="SAM" id="MobiDB-lite"/>
    </source>
</evidence>
<evidence type="ECO:0000256" key="4">
    <source>
        <dbReference type="ARBA" id="ARBA00022692"/>
    </source>
</evidence>
<name>A0ABS6GQ73_9BACI</name>
<dbReference type="NCBIfam" id="NF037981">
    <property type="entry name" value="NCS2_1"/>
    <property type="match status" value="1"/>
</dbReference>
<dbReference type="EMBL" id="JAHLZF010000013">
    <property type="protein sequence ID" value="MBU6081271.1"/>
    <property type="molecule type" value="Genomic_DNA"/>
</dbReference>
<evidence type="ECO:0000256" key="1">
    <source>
        <dbReference type="ARBA" id="ARBA00004141"/>
    </source>
</evidence>
<comment type="subcellular location">
    <subcellularLocation>
        <location evidence="1">Membrane</location>
        <topology evidence="1">Multi-pass membrane protein</topology>
    </subcellularLocation>
</comment>
<sequence>MESVQRELEPVKQEQQSEQPKEEKLSAGKSVFVGFQHVLAMDLFIPPIILAGLLSFTVADTALLIQMTFIACGLATLIQAGFAMKLPVMQGPSFVPLSALAAIGTTSGIGAMIGSLIPGAILIALIGRLKLFSKVVKKFIPPIVAGTVIVVVGISLMPSAISSIYNAPGNANVNMMIAFISAAILIVCMYIGEKATQRFRFVKLASVILALGIGTIIASFYGMVDFSSVKESSWIAFPSIFAFGMPTFELDAILIMLAIYLIIVIETTGTWFTVAEVTDKKLDEKRLNGGAVGEGIGCLTGSFFGGTPVTGYSSNAGIIAVTGIKSRKPILVGGVILILLGMMPKLTSIIASIPVVVINGVFAVLCVVIMMNGLKVIKNEPFTERNMIVIGVPIMLALFAVMIPQEVMNGLPNIITYFVASGTAVGAIGALVLNIVLPETIEDKKPIKPKGEVEYAAR</sequence>
<dbReference type="Pfam" id="PF00860">
    <property type="entry name" value="Xan_ur_permease"/>
    <property type="match status" value="1"/>
</dbReference>
<feature type="region of interest" description="Disordered" evidence="7">
    <location>
        <begin position="1"/>
        <end position="23"/>
    </location>
</feature>
<reference evidence="9 10" key="1">
    <citation type="journal article" date="2011" name="Int. J. Syst. Evol. Microbiol.">
        <title>Allobacillus halotolerans gen. nov., sp. nov. isolated from shrimp paste.</title>
        <authorList>
            <person name="Sheu S.Y."/>
            <person name="Arun A.B."/>
            <person name="Jiang S.R."/>
            <person name="Young C.C."/>
            <person name="Chen W.M."/>
        </authorList>
    </citation>
    <scope>NUCLEOTIDE SEQUENCE [LARGE SCALE GENOMIC DNA]</scope>
    <source>
        <strain evidence="9 10">LMG 24826</strain>
    </source>
</reference>
<feature type="transmembrane region" description="Helical" evidence="8">
    <location>
        <begin position="34"/>
        <end position="56"/>
    </location>
</feature>
<comment type="similarity">
    <text evidence="2">Belongs to the nucleobase:cation symporter-2 (NCS2) (TC 2.A.40) family.</text>
</comment>
<keyword evidence="4 8" id="KW-0812">Transmembrane</keyword>
<dbReference type="PANTHER" id="PTHR42810">
    <property type="entry name" value="PURINE PERMEASE C1399.01C-RELATED"/>
    <property type="match status" value="1"/>
</dbReference>
<evidence type="ECO:0000256" key="8">
    <source>
        <dbReference type="SAM" id="Phobius"/>
    </source>
</evidence>
<comment type="caution">
    <text evidence="9">The sequence shown here is derived from an EMBL/GenBank/DDBJ whole genome shotgun (WGS) entry which is preliminary data.</text>
</comment>
<evidence type="ECO:0000256" key="5">
    <source>
        <dbReference type="ARBA" id="ARBA00022989"/>
    </source>
</evidence>
<feature type="transmembrane region" description="Helical" evidence="8">
    <location>
        <begin position="353"/>
        <end position="374"/>
    </location>
</feature>
<dbReference type="Proteomes" id="UP000812672">
    <property type="component" value="Unassembled WGS sequence"/>
</dbReference>
<feature type="transmembrane region" description="Helical" evidence="8">
    <location>
        <begin position="139"/>
        <end position="161"/>
    </location>
</feature>
<dbReference type="InterPro" id="IPR006043">
    <property type="entry name" value="NCS2"/>
</dbReference>
<feature type="transmembrane region" description="Helical" evidence="8">
    <location>
        <begin position="415"/>
        <end position="437"/>
    </location>
</feature>
<evidence type="ECO:0000256" key="2">
    <source>
        <dbReference type="ARBA" id="ARBA00008821"/>
    </source>
</evidence>
<evidence type="ECO:0000313" key="9">
    <source>
        <dbReference type="EMBL" id="MBU6081271.1"/>
    </source>
</evidence>
<keyword evidence="5 8" id="KW-1133">Transmembrane helix</keyword>
<gene>
    <name evidence="9" type="ORF">KQ486_09635</name>
</gene>
<feature type="transmembrane region" description="Helical" evidence="8">
    <location>
        <begin position="330"/>
        <end position="347"/>
    </location>
</feature>
<accession>A0ABS6GQ73</accession>
<evidence type="ECO:0000256" key="3">
    <source>
        <dbReference type="ARBA" id="ARBA00022448"/>
    </source>
</evidence>
<feature type="transmembrane region" description="Helical" evidence="8">
    <location>
        <begin position="94"/>
        <end position="127"/>
    </location>
</feature>
<feature type="transmembrane region" description="Helical" evidence="8">
    <location>
        <begin position="252"/>
        <end position="275"/>
    </location>
</feature>
<evidence type="ECO:0000313" key="10">
    <source>
        <dbReference type="Proteomes" id="UP000812672"/>
    </source>
</evidence>
<dbReference type="PANTHER" id="PTHR42810:SF2">
    <property type="entry name" value="PURINE PERMEASE C1399.01C-RELATED"/>
    <property type="match status" value="1"/>
</dbReference>
<feature type="transmembrane region" description="Helical" evidence="8">
    <location>
        <begin position="204"/>
        <end position="224"/>
    </location>
</feature>
<keyword evidence="3" id="KW-0813">Transport</keyword>
<proteinExistence type="inferred from homology"/>
<organism evidence="9 10">
    <name type="scientific">Allobacillus halotolerans</name>
    <dbReference type="NCBI Taxonomy" id="570278"/>
    <lineage>
        <taxon>Bacteria</taxon>
        <taxon>Bacillati</taxon>
        <taxon>Bacillota</taxon>
        <taxon>Bacilli</taxon>
        <taxon>Bacillales</taxon>
        <taxon>Bacillaceae</taxon>
        <taxon>Allobacillus</taxon>
    </lineage>
</organism>
<evidence type="ECO:0000256" key="6">
    <source>
        <dbReference type="ARBA" id="ARBA00023136"/>
    </source>
</evidence>
<keyword evidence="10" id="KW-1185">Reference proteome</keyword>
<protein>
    <submittedName>
        <fullName evidence="9">Purine permease</fullName>
    </submittedName>
</protein>
<feature type="transmembrane region" description="Helical" evidence="8">
    <location>
        <begin position="173"/>
        <end position="192"/>
    </location>
</feature>
<feature type="transmembrane region" description="Helical" evidence="8">
    <location>
        <begin position="63"/>
        <end position="82"/>
    </location>
</feature>
<feature type="transmembrane region" description="Helical" evidence="8">
    <location>
        <begin position="386"/>
        <end position="403"/>
    </location>
</feature>